<evidence type="ECO:0000256" key="9">
    <source>
        <dbReference type="ARBA" id="ARBA00023128"/>
    </source>
</evidence>
<keyword evidence="18" id="KW-1185">Reference proteome</keyword>
<evidence type="ECO:0000259" key="15">
    <source>
        <dbReference type="Pfam" id="PF00081"/>
    </source>
</evidence>
<dbReference type="OrthoDB" id="239262at2759"/>
<feature type="chain" id="PRO_5013116656" description="Superoxide dismutase" evidence="14">
    <location>
        <begin position="23"/>
        <end position="255"/>
    </location>
</feature>
<dbReference type="PIRSF" id="PIRSF000349">
    <property type="entry name" value="SODismutase"/>
    <property type="match status" value="1"/>
</dbReference>
<protein>
    <recommendedName>
        <fullName evidence="13">Superoxide dismutase</fullName>
        <ecNumber evidence="13">1.15.1.1</ecNumber>
    </recommendedName>
</protein>
<dbReference type="PRINTS" id="PR01703">
    <property type="entry name" value="MNSODISMTASE"/>
</dbReference>
<dbReference type="FunFam" id="1.10.287.990:FF:000001">
    <property type="entry name" value="Superoxide dismutase"/>
    <property type="match status" value="1"/>
</dbReference>
<dbReference type="InterPro" id="IPR019833">
    <property type="entry name" value="Mn/Fe_SOD_BS"/>
</dbReference>
<evidence type="ECO:0000256" key="8">
    <source>
        <dbReference type="ARBA" id="ARBA00023002"/>
    </source>
</evidence>
<dbReference type="GO" id="GO:0030145">
    <property type="term" value="F:manganese ion binding"/>
    <property type="evidence" value="ECO:0007669"/>
    <property type="project" value="TreeGrafter"/>
</dbReference>
<feature type="binding site" evidence="12">
    <location>
        <position position="75"/>
    </location>
    <ligand>
        <name>Mn(2+)</name>
        <dbReference type="ChEBI" id="CHEBI:29035"/>
    </ligand>
</feature>
<comment type="subcellular location">
    <subcellularLocation>
        <location evidence="3">Mitochondrion matrix</location>
    </subcellularLocation>
</comment>
<name>A0A1V6SW87_9EURO</name>
<dbReference type="GO" id="GO:0004784">
    <property type="term" value="F:superoxide dismutase activity"/>
    <property type="evidence" value="ECO:0007669"/>
    <property type="project" value="UniProtKB-EC"/>
</dbReference>
<evidence type="ECO:0000256" key="1">
    <source>
        <dbReference type="ARBA" id="ARBA00001936"/>
    </source>
</evidence>
<keyword evidence="10" id="KW-0464">Manganese</keyword>
<feature type="binding site" evidence="12">
    <location>
        <position position="210"/>
    </location>
    <ligand>
        <name>Mn(2+)</name>
        <dbReference type="ChEBI" id="CHEBI:29035"/>
    </ligand>
</feature>
<dbReference type="Gene3D" id="1.10.287.990">
    <property type="entry name" value="Fe,Mn superoxide dismutase (SOD) domain"/>
    <property type="match status" value="1"/>
</dbReference>
<evidence type="ECO:0000256" key="3">
    <source>
        <dbReference type="ARBA" id="ARBA00004305"/>
    </source>
</evidence>
<evidence type="ECO:0000256" key="10">
    <source>
        <dbReference type="ARBA" id="ARBA00023211"/>
    </source>
</evidence>
<comment type="subunit">
    <text evidence="5">Homotetramer.</text>
</comment>
<feature type="binding site" evidence="12">
    <location>
        <position position="214"/>
    </location>
    <ligand>
        <name>Mn(2+)</name>
        <dbReference type="ChEBI" id="CHEBI:29035"/>
    </ligand>
</feature>
<feature type="domain" description="Manganese/iron superoxide dismutase N-terminal" evidence="15">
    <location>
        <begin position="50"/>
        <end position="131"/>
    </location>
</feature>
<dbReference type="InterPro" id="IPR036324">
    <property type="entry name" value="Mn/Fe_SOD_N_sf"/>
</dbReference>
<dbReference type="GO" id="GO:0005759">
    <property type="term" value="C:mitochondrial matrix"/>
    <property type="evidence" value="ECO:0007669"/>
    <property type="project" value="UniProtKB-SubCell"/>
</dbReference>
<dbReference type="InterPro" id="IPR050265">
    <property type="entry name" value="Fe/Mn_Superoxide_Dismutase"/>
</dbReference>
<gene>
    <name evidence="17" type="ORF">PENSTE_c018G01851</name>
</gene>
<dbReference type="SUPFAM" id="SSF54719">
    <property type="entry name" value="Fe,Mn superoxide dismutase (SOD), C-terminal domain"/>
    <property type="match status" value="1"/>
</dbReference>
<organism evidence="17 18">
    <name type="scientific">Penicillium steckii</name>
    <dbReference type="NCBI Taxonomy" id="303698"/>
    <lineage>
        <taxon>Eukaryota</taxon>
        <taxon>Fungi</taxon>
        <taxon>Dikarya</taxon>
        <taxon>Ascomycota</taxon>
        <taxon>Pezizomycotina</taxon>
        <taxon>Eurotiomycetes</taxon>
        <taxon>Eurotiomycetidae</taxon>
        <taxon>Eurotiales</taxon>
        <taxon>Aspergillaceae</taxon>
        <taxon>Penicillium</taxon>
    </lineage>
</organism>
<comment type="similarity">
    <text evidence="4 13">Belongs to the iron/manganese superoxide dismutase family.</text>
</comment>
<feature type="signal peptide" evidence="14">
    <location>
        <begin position="1"/>
        <end position="22"/>
    </location>
</feature>
<dbReference type="InterPro" id="IPR019831">
    <property type="entry name" value="Mn/Fe_SOD_N"/>
</dbReference>
<evidence type="ECO:0000256" key="6">
    <source>
        <dbReference type="ARBA" id="ARBA00022723"/>
    </source>
</evidence>
<evidence type="ECO:0000256" key="5">
    <source>
        <dbReference type="ARBA" id="ARBA00011881"/>
    </source>
</evidence>
<evidence type="ECO:0000256" key="4">
    <source>
        <dbReference type="ARBA" id="ARBA00008714"/>
    </source>
</evidence>
<comment type="function">
    <text evidence="13">Destroys radicals which are normally produced within the cells and which are toxic to biological systems.</text>
</comment>
<evidence type="ECO:0000256" key="13">
    <source>
        <dbReference type="RuleBase" id="RU000414"/>
    </source>
</evidence>
<keyword evidence="8 13" id="KW-0560">Oxidoreductase</keyword>
<dbReference type="EC" id="1.15.1.1" evidence="13"/>
<dbReference type="Pfam" id="PF00081">
    <property type="entry name" value="Sod_Fe_N"/>
    <property type="match status" value="1"/>
</dbReference>
<dbReference type="AlphaFoldDB" id="A0A1V6SW87"/>
<comment type="cofactor">
    <cofactor evidence="1">
        <name>Mn(2+)</name>
        <dbReference type="ChEBI" id="CHEBI:29035"/>
    </cofactor>
</comment>
<dbReference type="SUPFAM" id="SSF46609">
    <property type="entry name" value="Fe,Mn superoxide dismutase (SOD), N-terminal domain"/>
    <property type="match status" value="1"/>
</dbReference>
<feature type="binding site" evidence="12">
    <location>
        <position position="123"/>
    </location>
    <ligand>
        <name>Mn(2+)</name>
        <dbReference type="ChEBI" id="CHEBI:29035"/>
    </ligand>
</feature>
<keyword evidence="7" id="KW-0809">Transit peptide</keyword>
<comment type="function">
    <text evidence="2">Destroys superoxide anion radicals which are normally produced within the cells and which are toxic to biological systems.</text>
</comment>
<comment type="catalytic activity">
    <reaction evidence="11 13">
        <text>2 superoxide + 2 H(+) = H2O2 + O2</text>
        <dbReference type="Rhea" id="RHEA:20696"/>
        <dbReference type="ChEBI" id="CHEBI:15378"/>
        <dbReference type="ChEBI" id="CHEBI:15379"/>
        <dbReference type="ChEBI" id="CHEBI:16240"/>
        <dbReference type="ChEBI" id="CHEBI:18421"/>
        <dbReference type="EC" id="1.15.1.1"/>
    </reaction>
</comment>
<evidence type="ECO:0000256" key="7">
    <source>
        <dbReference type="ARBA" id="ARBA00022946"/>
    </source>
</evidence>
<dbReference type="PROSITE" id="PS00088">
    <property type="entry name" value="SOD_MN"/>
    <property type="match status" value="1"/>
</dbReference>
<comment type="caution">
    <text evidence="17">The sequence shown here is derived from an EMBL/GenBank/DDBJ whole genome shotgun (WGS) entry which is preliminary data.</text>
</comment>
<keyword evidence="9" id="KW-0496">Mitochondrion</keyword>
<feature type="domain" description="Manganese/iron superoxide dismutase C-terminal" evidence="16">
    <location>
        <begin position="146"/>
        <end position="243"/>
    </location>
</feature>
<evidence type="ECO:0000256" key="14">
    <source>
        <dbReference type="SAM" id="SignalP"/>
    </source>
</evidence>
<accession>A0A1V6SW87</accession>
<dbReference type="InterPro" id="IPR036314">
    <property type="entry name" value="SOD_C_sf"/>
</dbReference>
<reference evidence="18" key="1">
    <citation type="journal article" date="2017" name="Nat. Microbiol.">
        <title>Global analysis of biosynthetic gene clusters reveals vast potential of secondary metabolite production in Penicillium species.</title>
        <authorList>
            <person name="Nielsen J.C."/>
            <person name="Grijseels S."/>
            <person name="Prigent S."/>
            <person name="Ji B."/>
            <person name="Dainat J."/>
            <person name="Nielsen K.F."/>
            <person name="Frisvad J.C."/>
            <person name="Workman M."/>
            <person name="Nielsen J."/>
        </authorList>
    </citation>
    <scope>NUCLEOTIDE SEQUENCE [LARGE SCALE GENOMIC DNA]</scope>
    <source>
        <strain evidence="18">IBT 24891</strain>
    </source>
</reference>
<evidence type="ECO:0000313" key="17">
    <source>
        <dbReference type="EMBL" id="OQE18241.1"/>
    </source>
</evidence>
<dbReference type="STRING" id="303698.A0A1V6SW87"/>
<dbReference type="PANTHER" id="PTHR11404">
    <property type="entry name" value="SUPEROXIDE DISMUTASE 2"/>
    <property type="match status" value="1"/>
</dbReference>
<dbReference type="FunFam" id="3.55.40.20:FF:000004">
    <property type="entry name" value="Superoxide dismutase [Fe]"/>
    <property type="match status" value="1"/>
</dbReference>
<keyword evidence="6 12" id="KW-0479">Metal-binding</keyword>
<sequence length="255" mass="28984">MARSNTLFSFVSLFSLLFFAIAAPIDKRALDLAYRDLIELSTRQSKMAGTYTLPPLPYAYDALEPVISKEIMQLHHDKHHQAYVTNLNAALNSQNQASEVKDLRKLVTLQKKIKFNGGGHINHSLFWKNLAPPGAKETNIDTAAPTLKKAIESQWGSFQKFKDEFNSVLTDLQGSGWGWLANKQIEGRLEVVSTKDQDPVEDAVPLFGVDMWEHAYYLQYKNDKASYASNIWKVINWQEAENRFKNGIEGMKFKV</sequence>
<dbReference type="InterPro" id="IPR019832">
    <property type="entry name" value="Mn/Fe_SOD_C"/>
</dbReference>
<keyword evidence="14" id="KW-0732">Signal</keyword>
<dbReference type="Gene3D" id="3.55.40.20">
    <property type="entry name" value="Iron/manganese superoxide dismutase, C-terminal domain"/>
    <property type="match status" value="1"/>
</dbReference>
<dbReference type="Proteomes" id="UP000191285">
    <property type="component" value="Unassembled WGS sequence"/>
</dbReference>
<dbReference type="PANTHER" id="PTHR11404:SF29">
    <property type="entry name" value="SUPEROXIDE DISMUTASE"/>
    <property type="match status" value="1"/>
</dbReference>
<evidence type="ECO:0000313" key="18">
    <source>
        <dbReference type="Proteomes" id="UP000191285"/>
    </source>
</evidence>
<dbReference type="InterPro" id="IPR001189">
    <property type="entry name" value="Mn/Fe_SOD"/>
</dbReference>
<proteinExistence type="inferred from homology"/>
<evidence type="ECO:0000256" key="2">
    <source>
        <dbReference type="ARBA" id="ARBA00002170"/>
    </source>
</evidence>
<dbReference type="Pfam" id="PF02777">
    <property type="entry name" value="Sod_Fe_C"/>
    <property type="match status" value="1"/>
</dbReference>
<dbReference type="EMBL" id="MLKD01000018">
    <property type="protein sequence ID" value="OQE18241.1"/>
    <property type="molecule type" value="Genomic_DNA"/>
</dbReference>
<evidence type="ECO:0000256" key="11">
    <source>
        <dbReference type="ARBA" id="ARBA00049204"/>
    </source>
</evidence>
<evidence type="ECO:0000259" key="16">
    <source>
        <dbReference type="Pfam" id="PF02777"/>
    </source>
</evidence>
<evidence type="ECO:0000256" key="12">
    <source>
        <dbReference type="PIRSR" id="PIRSR000349-1"/>
    </source>
</evidence>